<dbReference type="PANTHER" id="PTHR33877:SF2">
    <property type="entry name" value="OS07G0170200 PROTEIN"/>
    <property type="match status" value="1"/>
</dbReference>
<dbReference type="InterPro" id="IPR052892">
    <property type="entry name" value="NA-targeting_endonuclease"/>
</dbReference>
<name>X0Q4S7_RHOWR</name>
<dbReference type="CDD" id="cd00085">
    <property type="entry name" value="HNHc"/>
    <property type="match status" value="1"/>
</dbReference>
<dbReference type="Gene3D" id="1.10.30.50">
    <property type="match status" value="1"/>
</dbReference>
<evidence type="ECO:0000259" key="2">
    <source>
        <dbReference type="Pfam" id="PF01844"/>
    </source>
</evidence>
<evidence type="ECO:0000313" key="3">
    <source>
        <dbReference type="EMBL" id="GAF45501.1"/>
    </source>
</evidence>
<feature type="region of interest" description="Disordered" evidence="1">
    <location>
        <begin position="20"/>
        <end position="55"/>
    </location>
</feature>
<feature type="compositionally biased region" description="Polar residues" evidence="1">
    <location>
        <begin position="25"/>
        <end position="44"/>
    </location>
</feature>
<evidence type="ECO:0000256" key="1">
    <source>
        <dbReference type="SAM" id="MobiDB-lite"/>
    </source>
</evidence>
<accession>X0Q4S7</accession>
<protein>
    <recommendedName>
        <fullName evidence="2">HNH domain-containing protein</fullName>
    </recommendedName>
</protein>
<dbReference type="GO" id="GO:0003676">
    <property type="term" value="F:nucleic acid binding"/>
    <property type="evidence" value="ECO:0007669"/>
    <property type="project" value="InterPro"/>
</dbReference>
<dbReference type="InterPro" id="IPR003615">
    <property type="entry name" value="HNH_nuc"/>
</dbReference>
<sequence length="241" mass="26834">MPTAGLSRRRRWFAGAWQREGLHVTPSTTPTGPSHDSPGHTGSHTPPGVGPSTALPDLLHEIAEALIEARVADARRAMDSIAFERRGSTRRRAPREKDLAAIYDRDRYLCRYCGVKTILTPVMRLLSANFPAQFPFHPNWKTTDTHPAYWSLSATHDHVVPLSHGGDPLDAGNIVTACWPCNSRKSGLLLDDVGFVLRGREESRWRGLADLYPSLWVSTDTTKSGPTDIRSPDLWTSKFRM</sequence>
<feature type="domain" description="HNH" evidence="2">
    <location>
        <begin position="154"/>
        <end position="186"/>
    </location>
</feature>
<gene>
    <name evidence="3" type="ORF">RW1_022_00800</name>
</gene>
<keyword evidence="4" id="KW-1185">Reference proteome</keyword>
<dbReference type="EMBL" id="BAWF01000022">
    <property type="protein sequence ID" value="GAF45501.1"/>
    <property type="molecule type" value="Genomic_DNA"/>
</dbReference>
<dbReference type="Pfam" id="PF01844">
    <property type="entry name" value="HNH"/>
    <property type="match status" value="1"/>
</dbReference>
<dbReference type="GO" id="GO:0008270">
    <property type="term" value="F:zinc ion binding"/>
    <property type="evidence" value="ECO:0007669"/>
    <property type="project" value="InterPro"/>
</dbReference>
<proteinExistence type="predicted"/>
<dbReference type="Proteomes" id="UP000019491">
    <property type="component" value="Unassembled WGS sequence"/>
</dbReference>
<dbReference type="AlphaFoldDB" id="X0Q4S7"/>
<dbReference type="GO" id="GO:0004519">
    <property type="term" value="F:endonuclease activity"/>
    <property type="evidence" value="ECO:0007669"/>
    <property type="project" value="InterPro"/>
</dbReference>
<reference evidence="3 4" key="1">
    <citation type="submission" date="2014-02" db="EMBL/GenBank/DDBJ databases">
        <title>Whole genome shotgun sequence of Rhodococcus wratislaviensis NBRC 100605.</title>
        <authorList>
            <person name="Hosoyama A."/>
            <person name="Tsuchikane K."/>
            <person name="Yoshida I."/>
            <person name="Ohji S."/>
            <person name="Ichikawa N."/>
            <person name="Yamazoe A."/>
            <person name="Fujita N."/>
        </authorList>
    </citation>
    <scope>NUCLEOTIDE SEQUENCE [LARGE SCALE GENOMIC DNA]</scope>
    <source>
        <strain evidence="3 4">NBRC 100605</strain>
    </source>
</reference>
<evidence type="ECO:0000313" key="4">
    <source>
        <dbReference type="Proteomes" id="UP000019491"/>
    </source>
</evidence>
<comment type="caution">
    <text evidence="3">The sequence shown here is derived from an EMBL/GenBank/DDBJ whole genome shotgun (WGS) entry which is preliminary data.</text>
</comment>
<dbReference type="InterPro" id="IPR002711">
    <property type="entry name" value="HNH"/>
</dbReference>
<dbReference type="PANTHER" id="PTHR33877">
    <property type="entry name" value="SLL1193 PROTEIN"/>
    <property type="match status" value="1"/>
</dbReference>
<organism evidence="3 4">
    <name type="scientific">Rhodococcus wratislaviensis NBRC 100605</name>
    <dbReference type="NCBI Taxonomy" id="1219028"/>
    <lineage>
        <taxon>Bacteria</taxon>
        <taxon>Bacillati</taxon>
        <taxon>Actinomycetota</taxon>
        <taxon>Actinomycetes</taxon>
        <taxon>Mycobacteriales</taxon>
        <taxon>Nocardiaceae</taxon>
        <taxon>Rhodococcus</taxon>
    </lineage>
</organism>